<keyword evidence="4" id="KW-1185">Reference proteome</keyword>
<dbReference type="Pfam" id="PF07833">
    <property type="entry name" value="Cu_amine_oxidN1"/>
    <property type="match status" value="1"/>
</dbReference>
<protein>
    <recommendedName>
        <fullName evidence="2">Copper amine oxidase-like N-terminal domain-containing protein</fullName>
    </recommendedName>
</protein>
<dbReference type="OrthoDB" id="2532945at2"/>
<dbReference type="AlphaFoldDB" id="A0A2Z2K4U9"/>
<accession>A0A2Z2K4U9</accession>
<feature type="signal peptide" evidence="1">
    <location>
        <begin position="1"/>
        <end position="24"/>
    </location>
</feature>
<dbReference type="EMBL" id="CP021780">
    <property type="protein sequence ID" value="ASA19424.1"/>
    <property type="molecule type" value="Genomic_DNA"/>
</dbReference>
<dbReference type="Gene3D" id="3.30.457.10">
    <property type="entry name" value="Copper amine oxidase-like, N-terminal domain"/>
    <property type="match status" value="1"/>
</dbReference>
<name>A0A2Z2K4U9_9BACL</name>
<feature type="domain" description="Copper amine oxidase-like N-terminal" evidence="2">
    <location>
        <begin position="43"/>
        <end position="136"/>
    </location>
</feature>
<dbReference type="SUPFAM" id="SSF55383">
    <property type="entry name" value="Copper amine oxidase, domain N"/>
    <property type="match status" value="1"/>
</dbReference>
<evidence type="ECO:0000313" key="4">
    <source>
        <dbReference type="Proteomes" id="UP000249890"/>
    </source>
</evidence>
<gene>
    <name evidence="3" type="ORF">B9T62_00265</name>
</gene>
<dbReference type="InterPro" id="IPR036582">
    <property type="entry name" value="Mao_N_sf"/>
</dbReference>
<dbReference type="KEGG" id="pdh:B9T62_00265"/>
<dbReference type="InterPro" id="IPR012854">
    <property type="entry name" value="Cu_amine_oxidase-like_N"/>
</dbReference>
<evidence type="ECO:0000313" key="3">
    <source>
        <dbReference type="EMBL" id="ASA19424.1"/>
    </source>
</evidence>
<proteinExistence type="predicted"/>
<dbReference type="RefSeq" id="WP_087913449.1">
    <property type="nucleotide sequence ID" value="NZ_CP021780.1"/>
</dbReference>
<feature type="chain" id="PRO_5039150389" description="Copper amine oxidase-like N-terminal domain-containing protein" evidence="1">
    <location>
        <begin position="25"/>
        <end position="386"/>
    </location>
</feature>
<organism evidence="3 4">
    <name type="scientific">Paenibacillus donghaensis</name>
    <dbReference type="NCBI Taxonomy" id="414771"/>
    <lineage>
        <taxon>Bacteria</taxon>
        <taxon>Bacillati</taxon>
        <taxon>Bacillota</taxon>
        <taxon>Bacilli</taxon>
        <taxon>Bacillales</taxon>
        <taxon>Paenibacillaceae</taxon>
        <taxon>Paenibacillus</taxon>
    </lineage>
</organism>
<evidence type="ECO:0000256" key="1">
    <source>
        <dbReference type="SAM" id="SignalP"/>
    </source>
</evidence>
<keyword evidence="1" id="KW-0732">Signal</keyword>
<reference evidence="3 4" key="1">
    <citation type="submission" date="2017-06" db="EMBL/GenBank/DDBJ databases">
        <title>Complete genome sequence of Paenibacillus donghaensis KCTC 13049T isolated from East Sea sediment, South Korea.</title>
        <authorList>
            <person name="Jung B.K."/>
            <person name="Hong S.-J."/>
            <person name="Shin J.-H."/>
        </authorList>
    </citation>
    <scope>NUCLEOTIDE SEQUENCE [LARGE SCALE GENOMIC DNA]</scope>
    <source>
        <strain evidence="3 4">KCTC 13049</strain>
    </source>
</reference>
<dbReference type="Proteomes" id="UP000249890">
    <property type="component" value="Chromosome"/>
</dbReference>
<evidence type="ECO:0000259" key="2">
    <source>
        <dbReference type="Pfam" id="PF07833"/>
    </source>
</evidence>
<sequence length="386" mass="41496">MRSWKKTVGLVAAAFTLSAGSAAAAAESHILLNYHDHGMGSTQVIAEGTTLVPLKSLAEGMGYTLSWDPAAKSAKLVRPDREVGFTAGSKSSKVNGTALALTKAPRIVKGTVYVPLVAAVKALGGKTWYDKESGNLNILDKSRFTAASLQGRTYWVAQSSGVLFYRATASAKPVQIGQLPMKDSPFSYELQIKQAGKGSDLLVLRDYHYSMFTNSDTVYQALIQGGKIVKQMDYHTAIPAYSPAAPLQTKQLYMTDGHSVQYLNKDGSLGKSFDLEQLTGATGATGVTGVTGEFIVDYAEADVLLVRQVGGTQLYALETSSGQVTNLSEQLISTADRKEWDRATGDDPYVLMRMLVLTSRNGDVLKFKYTPMLSETAKGVTFTLGK</sequence>